<dbReference type="NCBIfam" id="TIGR01551">
    <property type="entry name" value="major_capsid_P2"/>
    <property type="match status" value="1"/>
</dbReference>
<keyword evidence="2" id="KW-1185">Reference proteome</keyword>
<comment type="caution">
    <text evidence="1">The sequence shown here is derived from an EMBL/GenBank/DDBJ whole genome shotgun (WGS) entry which is preliminary data.</text>
</comment>
<dbReference type="Proteomes" id="UP000028721">
    <property type="component" value="Unassembled WGS sequence"/>
</dbReference>
<organism evidence="1 2">
    <name type="scientific">Serratia grimesii</name>
    <dbReference type="NCBI Taxonomy" id="82995"/>
    <lineage>
        <taxon>Bacteria</taxon>
        <taxon>Pseudomonadati</taxon>
        <taxon>Pseudomonadota</taxon>
        <taxon>Gammaproteobacteria</taxon>
        <taxon>Enterobacterales</taxon>
        <taxon>Yersiniaceae</taxon>
        <taxon>Serratia</taxon>
    </lineage>
</organism>
<dbReference type="Pfam" id="PF05125">
    <property type="entry name" value="Phage_cap_P2"/>
    <property type="match status" value="1"/>
</dbReference>
<reference evidence="1 2" key="1">
    <citation type="submission" date="2014-03" db="EMBL/GenBank/DDBJ databases">
        <title>Draft genome sequence of the Serratia grimesii strain a2.</title>
        <authorList>
            <person name="Toymentseva A."/>
            <person name="Kazakov S."/>
            <person name="Giliazeva A."/>
            <person name="Ismagilova R."/>
            <person name="Shah R."/>
            <person name="Sharipova M."/>
            <person name="Khaitlina S."/>
            <person name="Mardanova A."/>
        </authorList>
    </citation>
    <scope>NUCLEOTIDE SEQUENCE [LARGE SCALE GENOMIC DNA]</scope>
    <source>
        <strain evidence="1 2">A2</strain>
    </source>
</reference>
<proteinExistence type="predicted"/>
<evidence type="ECO:0000313" key="2">
    <source>
        <dbReference type="Proteomes" id="UP000028721"/>
    </source>
</evidence>
<name>A0ABR4U7U4_9GAMM</name>
<sequence>MRRPEFIESGQFNEKTTRFKFNAYLQQVAKLNGITDVGDVGKKFSVEPSVTQSLMNVVQESSEFLTRINMTPVAELKGEKVGVGVNGSIASTTDTDGGKERQTADFTSLESNKYECQQVNFDFHMRYNQLDLWARYQDFQLRIRNAIAKRQALDFIMAGFNGISRAATSDRAKNPMLQDVAVGWLQKYRNEAPARVMSNITGEDGAVISPVIRIGKGGDYANLDAVVMDATNNLIAPWHQESPDLVVICGRKLLADKYFPLVNQAQPNTEAMAADVIVSQKRIGNLPAVRVPFFPANAIMVTTLENLSIYIMDESHRRHIEENAKRDRVENYESMKIDYVIEDYAAGCLIENIALLPASTEKSGVRVSKEDPQPSGADISALADAIVLAVKGAAAQPAPAGEETPKTEGEA</sequence>
<gene>
    <name evidence="1" type="ORF">CR62_06365</name>
</gene>
<dbReference type="InterPro" id="IPR006441">
    <property type="entry name" value="Phage_P2_GpN"/>
</dbReference>
<accession>A0ABR4U7U4</accession>
<protein>
    <submittedName>
        <fullName evidence="1">Capsid protein</fullName>
    </submittedName>
</protein>
<dbReference type="EMBL" id="JGVP01000017">
    <property type="protein sequence ID" value="KFB88111.1"/>
    <property type="molecule type" value="Genomic_DNA"/>
</dbReference>
<evidence type="ECO:0000313" key="1">
    <source>
        <dbReference type="EMBL" id="KFB88111.1"/>
    </source>
</evidence>